<keyword evidence="3" id="KW-0645">Protease</keyword>
<evidence type="ECO:0000256" key="3">
    <source>
        <dbReference type="ARBA" id="ARBA00022670"/>
    </source>
</evidence>
<dbReference type="InterPro" id="IPR050344">
    <property type="entry name" value="Peptidase_M1_aminopeptidases"/>
</dbReference>
<keyword evidence="23" id="KW-1185">Reference proteome</keyword>
<dbReference type="Pfam" id="PF01433">
    <property type="entry name" value="Peptidase_M1"/>
    <property type="match status" value="1"/>
</dbReference>
<feature type="domain" description="Purple acid phosphatase C-terminal" evidence="19">
    <location>
        <begin position="1565"/>
        <end position="1622"/>
    </location>
</feature>
<evidence type="ECO:0000256" key="10">
    <source>
        <dbReference type="PIRSR" id="PIRSR634016-1"/>
    </source>
</evidence>
<dbReference type="CDD" id="cd09601">
    <property type="entry name" value="M1_APN-Q_like"/>
    <property type="match status" value="1"/>
</dbReference>
<comment type="caution">
    <text evidence="22">The sequence shown here is derived from an EMBL/GenBank/DDBJ whole genome shotgun (WGS) entry which is preliminary data.</text>
</comment>
<evidence type="ECO:0000259" key="18">
    <source>
        <dbReference type="Pfam" id="PF11838"/>
    </source>
</evidence>
<feature type="region of interest" description="Disordered" evidence="14">
    <location>
        <begin position="347"/>
        <end position="376"/>
    </location>
</feature>
<comment type="catalytic activity">
    <reaction evidence="13">
        <text>a phosphate monoester + H2O = an alcohol + phosphate</text>
        <dbReference type="Rhea" id="RHEA:15017"/>
        <dbReference type="ChEBI" id="CHEBI:15377"/>
        <dbReference type="ChEBI" id="CHEBI:30879"/>
        <dbReference type="ChEBI" id="CHEBI:43474"/>
        <dbReference type="ChEBI" id="CHEBI:67140"/>
        <dbReference type="EC" id="3.1.3.2"/>
    </reaction>
</comment>
<dbReference type="PANTHER" id="PTHR11533">
    <property type="entry name" value="PROTEASE M1 ZINC METALLOPROTEASE"/>
    <property type="match status" value="1"/>
</dbReference>
<evidence type="ECO:0000256" key="2">
    <source>
        <dbReference type="ARBA" id="ARBA00022438"/>
    </source>
</evidence>
<keyword evidence="15" id="KW-1133">Transmembrane helix</keyword>
<dbReference type="FunFam" id="2.60.40.1910:FF:000006">
    <property type="entry name" value="Aminopeptidase"/>
    <property type="match status" value="1"/>
</dbReference>
<keyword evidence="6 13" id="KW-0378">Hydrolase</keyword>
<gene>
    <name evidence="22" type="ORF">DdX_04948</name>
</gene>
<dbReference type="Pfam" id="PF17900">
    <property type="entry name" value="Peptidase_M1_N"/>
    <property type="match status" value="1"/>
</dbReference>
<dbReference type="GO" id="GO:0005737">
    <property type="term" value="C:cytoplasm"/>
    <property type="evidence" value="ECO:0007669"/>
    <property type="project" value="TreeGrafter"/>
</dbReference>
<accession>A0AAD4NDC9</accession>
<dbReference type="GO" id="GO:0043171">
    <property type="term" value="P:peptide catabolic process"/>
    <property type="evidence" value="ECO:0007669"/>
    <property type="project" value="TreeGrafter"/>
</dbReference>
<dbReference type="Pfam" id="PF14008">
    <property type="entry name" value="Metallophos_C"/>
    <property type="match status" value="1"/>
</dbReference>
<feature type="domain" description="Calcineurin-like phosphoesterase" evidence="16">
    <location>
        <begin position="1334"/>
        <end position="1541"/>
    </location>
</feature>
<dbReference type="GO" id="GO:0006508">
    <property type="term" value="P:proteolysis"/>
    <property type="evidence" value="ECO:0007669"/>
    <property type="project" value="UniProtKB-KW"/>
</dbReference>
<evidence type="ECO:0000256" key="11">
    <source>
        <dbReference type="PIRSR" id="PIRSR634016-3"/>
    </source>
</evidence>
<dbReference type="SUPFAM" id="SSF55486">
    <property type="entry name" value="Metalloproteases ('zincins'), catalytic domain"/>
    <property type="match status" value="1"/>
</dbReference>
<keyword evidence="8" id="KW-0482">Metalloprotease</keyword>
<dbReference type="FunFam" id="1.10.390.10:FF:000006">
    <property type="entry name" value="Puromycin-sensitive aminopeptidase"/>
    <property type="match status" value="1"/>
</dbReference>
<dbReference type="InterPro" id="IPR024571">
    <property type="entry name" value="ERAP1-like_C_dom"/>
</dbReference>
<dbReference type="InterPro" id="IPR045357">
    <property type="entry name" value="Aminopeptidase_N-like_N"/>
</dbReference>
<keyword evidence="9" id="KW-0325">Glycoprotein</keyword>
<evidence type="ECO:0000259" key="20">
    <source>
        <dbReference type="Pfam" id="PF16656"/>
    </source>
</evidence>
<keyword evidence="15" id="KW-0812">Transmembrane</keyword>
<organism evidence="22 23">
    <name type="scientific">Ditylenchus destructor</name>
    <dbReference type="NCBI Taxonomy" id="166010"/>
    <lineage>
        <taxon>Eukaryota</taxon>
        <taxon>Metazoa</taxon>
        <taxon>Ecdysozoa</taxon>
        <taxon>Nematoda</taxon>
        <taxon>Chromadorea</taxon>
        <taxon>Rhabditida</taxon>
        <taxon>Tylenchina</taxon>
        <taxon>Tylenchomorpha</taxon>
        <taxon>Sphaerularioidea</taxon>
        <taxon>Anguinidae</taxon>
        <taxon>Anguininae</taxon>
        <taxon>Ditylenchus</taxon>
    </lineage>
</organism>
<feature type="compositionally biased region" description="Polar residues" evidence="14">
    <location>
        <begin position="361"/>
        <end position="371"/>
    </location>
</feature>
<dbReference type="GO" id="GO:0016020">
    <property type="term" value="C:membrane"/>
    <property type="evidence" value="ECO:0007669"/>
    <property type="project" value="TreeGrafter"/>
</dbReference>
<dbReference type="Pfam" id="PF16656">
    <property type="entry name" value="Pur_ac_phosph_N"/>
    <property type="match status" value="1"/>
</dbReference>
<feature type="binding site" evidence="11">
    <location>
        <position position="656"/>
    </location>
    <ligand>
        <name>Zn(2+)</name>
        <dbReference type="ChEBI" id="CHEBI:29105"/>
        <note>catalytic</note>
    </ligand>
</feature>
<dbReference type="InterPro" id="IPR015914">
    <property type="entry name" value="PAPs_N"/>
</dbReference>
<dbReference type="CDD" id="cd00839">
    <property type="entry name" value="MPP_PAPs"/>
    <property type="match status" value="1"/>
</dbReference>
<evidence type="ECO:0000256" key="15">
    <source>
        <dbReference type="SAM" id="Phobius"/>
    </source>
</evidence>
<dbReference type="PRINTS" id="PR00756">
    <property type="entry name" value="ALADIPTASE"/>
</dbReference>
<feature type="transmembrane region" description="Helical" evidence="15">
    <location>
        <begin position="182"/>
        <end position="203"/>
    </location>
</feature>
<dbReference type="InterPro" id="IPR029052">
    <property type="entry name" value="Metallo-depent_PP-like"/>
</dbReference>
<evidence type="ECO:0000256" key="5">
    <source>
        <dbReference type="ARBA" id="ARBA00022729"/>
    </source>
</evidence>
<feature type="domain" description="Aminopeptidase N-like N-terminal" evidence="21">
    <location>
        <begin position="281"/>
        <end position="526"/>
    </location>
</feature>
<evidence type="ECO:0000256" key="13">
    <source>
        <dbReference type="RuleBase" id="RU361203"/>
    </source>
</evidence>
<keyword evidence="15" id="KW-0472">Membrane</keyword>
<dbReference type="Proteomes" id="UP001201812">
    <property type="component" value="Unassembled WGS sequence"/>
</dbReference>
<proteinExistence type="inferred from homology"/>
<evidence type="ECO:0000256" key="1">
    <source>
        <dbReference type="ARBA" id="ARBA00010136"/>
    </source>
</evidence>
<dbReference type="SUPFAM" id="SSF49363">
    <property type="entry name" value="Purple acid phosphatase, N-terminal domain"/>
    <property type="match status" value="1"/>
</dbReference>
<dbReference type="Pfam" id="PF00149">
    <property type="entry name" value="Metallophos"/>
    <property type="match status" value="1"/>
</dbReference>
<evidence type="ECO:0000256" key="6">
    <source>
        <dbReference type="ARBA" id="ARBA00022801"/>
    </source>
</evidence>
<dbReference type="GO" id="GO:0008270">
    <property type="term" value="F:zinc ion binding"/>
    <property type="evidence" value="ECO:0007669"/>
    <property type="project" value="InterPro"/>
</dbReference>
<evidence type="ECO:0000313" key="23">
    <source>
        <dbReference type="Proteomes" id="UP001201812"/>
    </source>
</evidence>
<dbReference type="InterPro" id="IPR041792">
    <property type="entry name" value="MPP_PAP"/>
</dbReference>
<dbReference type="SUPFAM" id="SSF63737">
    <property type="entry name" value="Leukotriene A4 hydrolase N-terminal domain"/>
    <property type="match status" value="1"/>
</dbReference>
<dbReference type="InterPro" id="IPR042097">
    <property type="entry name" value="Aminopeptidase_N-like_N_sf"/>
</dbReference>
<dbReference type="InterPro" id="IPR004843">
    <property type="entry name" value="Calcineurin-like_PHP"/>
</dbReference>
<feature type="domain" description="ERAP1-like C-terminal" evidence="18">
    <location>
        <begin position="868"/>
        <end position="1168"/>
    </location>
</feature>
<evidence type="ECO:0000259" key="17">
    <source>
        <dbReference type="Pfam" id="PF01433"/>
    </source>
</evidence>
<dbReference type="SUPFAM" id="SSF56300">
    <property type="entry name" value="Metallo-dependent phosphatases"/>
    <property type="match status" value="1"/>
</dbReference>
<dbReference type="Gene3D" id="2.60.40.1910">
    <property type="match status" value="1"/>
</dbReference>
<comment type="similarity">
    <text evidence="13">Belongs to the metallophosphoesterase superfamily. Purple acid phosphatase family.</text>
</comment>
<dbReference type="GO" id="GO:0070006">
    <property type="term" value="F:metalloaminopeptidase activity"/>
    <property type="evidence" value="ECO:0007669"/>
    <property type="project" value="TreeGrafter"/>
</dbReference>
<dbReference type="InterPro" id="IPR014782">
    <property type="entry name" value="Peptidase_M1_dom"/>
</dbReference>
<evidence type="ECO:0000256" key="7">
    <source>
        <dbReference type="ARBA" id="ARBA00022833"/>
    </source>
</evidence>
<evidence type="ECO:0000259" key="16">
    <source>
        <dbReference type="Pfam" id="PF00149"/>
    </source>
</evidence>
<evidence type="ECO:0000256" key="14">
    <source>
        <dbReference type="SAM" id="MobiDB-lite"/>
    </source>
</evidence>
<feature type="domain" description="Peptidase M1 membrane alanine aminopeptidase" evidence="17">
    <location>
        <begin position="561"/>
        <end position="789"/>
    </location>
</feature>
<keyword evidence="2" id="KW-0031">Aminopeptidase</keyword>
<dbReference type="GO" id="GO:0005615">
    <property type="term" value="C:extracellular space"/>
    <property type="evidence" value="ECO:0007669"/>
    <property type="project" value="TreeGrafter"/>
</dbReference>
<dbReference type="InterPro" id="IPR034016">
    <property type="entry name" value="M1_APN-typ"/>
</dbReference>
<dbReference type="Gene3D" id="2.60.40.380">
    <property type="entry name" value="Purple acid phosphatase-like, N-terminal"/>
    <property type="match status" value="1"/>
</dbReference>
<dbReference type="InterPro" id="IPR025733">
    <property type="entry name" value="PAPs_C"/>
</dbReference>
<dbReference type="GO" id="GO:0003993">
    <property type="term" value="F:acid phosphatase activity"/>
    <property type="evidence" value="ECO:0007669"/>
    <property type="project" value="UniProtKB-EC"/>
</dbReference>
<comment type="similarity">
    <text evidence="1">Belongs to the peptidase M1 family.</text>
</comment>
<sequence length="1664" mass="189392">MSKRLIADEGDSVDAMAVSIRVPRNQPNHKSFSPSAFLASIWKKLKIVSEDKLAASTANSNNIYHYSNGGISNNVSASNLEEIDLNDRRSLIPMTELHSTDSNQNHRSPVSCSEQNGFAAVPIISGNSPSRPAMSGATGKVADGNAELGPRAVSPSVGSVKKGPATAHKGAPQSITCSRPQALLASLLVAGALLASVLITYMVTKDSVDYRYSHDPKFAARAGILEPTSSYNGYDDEYRRIAAANREPAPITNNATTELEEEEVDDGPSAAELRLSHDLFPLWYNLSLKIYVPGFVDLPPEKNLTFDAAMILKFRVQKATKIIELNSLKLNFPEDLTQFQILQDGGSAKHRSKRQVGHGEPNSNQPHSDTSLDGPGELQVQQNIDQKTDRVDAGIRVAKITVNETLEKVFFYLDAELGKDQEYYIKIPYSGPIAKKLSGLYLTQYTTLAGKHKFAAVTQMEPTDARRMAPCFDEPAFKAVWRLRVIHPVGSKAVSNAIELTEDEPTNDPNWILTTFDETLPMSSYLLALVVSDFQYVEGRTNKNTRFRIWARSDAINLTSYALQSGIKVLEFFEDYYGIPFPLPKQDMMAFPDFAAGAMENWGLVTYREKYLLYSPDLYTSQQKMAVASVVSHELAHQWFGNLVTMKWWSDLWLNEGFATLMEYLGTHAISSSTFRMDEYFLIEALDNAFDRDSRATSHPLFFEIQKAEDVSEAFDSITYSKGASVLRMIRAVMGEEYFKKGLNIYLNRYKYKNAEHADLWNALTEAVPENLTDWSGNKFDVNEFAKPWTQQMGYPVVEVRRLDEKRIELTQKRFKLDESALEKPKFRNAKYWYKWDVPIWHNVNGTERDMVWLHETTVLDVDEDQVFVLNSESNGFYRVQYSKKTLDRITEQLQNDHERITVKSRARLLDDTFTLAEAGRLPYEAALNLTHYLAHEKEYMPWEMALTGLTVIQNYFGDEPEADHFREYVMHIIGDLFDREINEILGPRVLDSSRFFENLLTARVIQKMCSLRDLKCINKITEIYNNNFVEPCQNGTLMSSDCSTVPVPFRTLSYCEGVHYGSEKDWQMVLDLFQREAVQVERERLMIALACSRDTHTLKKLLAMAADVNNTVIRLQDKPSVFGHVSQRITGQKVIVDFFIDHWPQIYEDFKEQQTLLRSIVQHSIVGNTQRLIDERIEVIKTNRKWMNKNFKSLSRWFEQQNRLRAGTAMDESTSTKKDVTSNGLPPNLAIPEQVHLSLADKPNAMTITWTTPIALSNLPVVEFGKTSMNLDRAVNGVTRQWTYAGIVRYTHTATLYDLGYNTTYYYQVGSRMQGWSHVFHFRTFPEGNDFPLRICIFGDLGYFNGTSMPYLQKAVQRDEFDLVIHVGDIAYDLHTDNGNRGDLFMRQIEPIAAYVPYMVVAGNHEDDGENFTNYIQRFNMPNCPFADNQVYSVDVGPIHLLAISTEYHGFFYEYGIQAVMAQNEWIKQDLKIANANRDQVPWIVTYQHRPFYCSNQNSYECRAFENRLIRIGYESMPGFEDLLADGGVDLGFWGHEHSYERMWPVSDRRVFNLTSNPYHNAAAPVYIVSGSAGCYSQHAWFSEDDVAPASAKRLNDYGYSILHVHNGTHLHISQVSVESGAPTIVDDVWLTKSKGHEFCDYMLCIFSGLCISFPKYNYRIPS</sequence>
<keyword evidence="7 11" id="KW-0862">Zinc</keyword>
<dbReference type="EMBL" id="JAKKPZ010000005">
    <property type="protein sequence ID" value="KAI1720705.1"/>
    <property type="molecule type" value="Genomic_DNA"/>
</dbReference>
<evidence type="ECO:0000256" key="4">
    <source>
        <dbReference type="ARBA" id="ARBA00022723"/>
    </source>
</evidence>
<evidence type="ECO:0000256" key="12">
    <source>
        <dbReference type="PIRSR" id="PIRSR634016-4"/>
    </source>
</evidence>
<dbReference type="Gene3D" id="1.10.390.10">
    <property type="entry name" value="Neutral Protease Domain 2"/>
    <property type="match status" value="1"/>
</dbReference>
<evidence type="ECO:0000256" key="9">
    <source>
        <dbReference type="ARBA" id="ARBA00023180"/>
    </source>
</evidence>
<dbReference type="Gene3D" id="1.25.50.20">
    <property type="match status" value="1"/>
</dbReference>
<evidence type="ECO:0000259" key="19">
    <source>
        <dbReference type="Pfam" id="PF14008"/>
    </source>
</evidence>
<feature type="binding site" evidence="11">
    <location>
        <position position="633"/>
    </location>
    <ligand>
        <name>Zn(2+)</name>
        <dbReference type="ChEBI" id="CHEBI:29105"/>
        <note>catalytic</note>
    </ligand>
</feature>
<reference evidence="22" key="1">
    <citation type="submission" date="2022-01" db="EMBL/GenBank/DDBJ databases">
        <title>Genome Sequence Resource for Two Populations of Ditylenchus destructor, the Migratory Endoparasitic Phytonematode.</title>
        <authorList>
            <person name="Zhang H."/>
            <person name="Lin R."/>
            <person name="Xie B."/>
        </authorList>
    </citation>
    <scope>NUCLEOTIDE SEQUENCE</scope>
    <source>
        <strain evidence="22">BazhouSP</strain>
    </source>
</reference>
<dbReference type="Pfam" id="PF11838">
    <property type="entry name" value="ERAP1_C"/>
    <property type="match status" value="1"/>
</dbReference>
<dbReference type="InterPro" id="IPR027268">
    <property type="entry name" value="Peptidase_M4/M1_CTD_sf"/>
</dbReference>
<feature type="site" description="Transition state stabilizer" evidence="12">
    <location>
        <position position="720"/>
    </location>
</feature>
<comment type="cofactor">
    <cofactor evidence="11">
        <name>Zn(2+)</name>
        <dbReference type="ChEBI" id="CHEBI:29105"/>
    </cofactor>
    <text evidence="11">Binds 1 zinc ion per subunit.</text>
</comment>
<protein>
    <recommendedName>
        <fullName evidence="13">Purple acid phosphatase</fullName>
        <ecNumber evidence="13">3.1.3.2</ecNumber>
    </recommendedName>
</protein>
<dbReference type="PANTHER" id="PTHR11533:SF301">
    <property type="entry name" value="AMINOPEPTIDASE"/>
    <property type="match status" value="1"/>
</dbReference>
<keyword evidence="5" id="KW-0732">Signal</keyword>
<feature type="region of interest" description="Disordered" evidence="14">
    <location>
        <begin position="151"/>
        <end position="173"/>
    </location>
</feature>
<feature type="binding site" evidence="11">
    <location>
        <position position="637"/>
    </location>
    <ligand>
        <name>Zn(2+)</name>
        <dbReference type="ChEBI" id="CHEBI:29105"/>
        <note>catalytic</note>
    </ligand>
</feature>
<keyword evidence="4 11" id="KW-0479">Metal-binding</keyword>
<dbReference type="InterPro" id="IPR008963">
    <property type="entry name" value="Purple_acid_Pase-like_N"/>
</dbReference>
<dbReference type="EC" id="3.1.3.2" evidence="13"/>
<evidence type="ECO:0000313" key="22">
    <source>
        <dbReference type="EMBL" id="KAI1720705.1"/>
    </source>
</evidence>
<evidence type="ECO:0000256" key="8">
    <source>
        <dbReference type="ARBA" id="ARBA00023049"/>
    </source>
</evidence>
<dbReference type="Gene3D" id="2.60.40.1730">
    <property type="entry name" value="tricorn interacting facor f3 domain"/>
    <property type="match status" value="1"/>
</dbReference>
<dbReference type="Gene3D" id="3.60.21.10">
    <property type="match status" value="1"/>
</dbReference>
<feature type="domain" description="Purple acid phosphatase N-terminal" evidence="20">
    <location>
        <begin position="1233"/>
        <end position="1325"/>
    </location>
</feature>
<dbReference type="GO" id="GO:0042277">
    <property type="term" value="F:peptide binding"/>
    <property type="evidence" value="ECO:0007669"/>
    <property type="project" value="TreeGrafter"/>
</dbReference>
<dbReference type="InterPro" id="IPR001930">
    <property type="entry name" value="Peptidase_M1"/>
</dbReference>
<feature type="active site" description="Proton acceptor" evidence="10">
    <location>
        <position position="634"/>
    </location>
</feature>
<name>A0AAD4NDC9_9BILA</name>
<evidence type="ECO:0000259" key="21">
    <source>
        <dbReference type="Pfam" id="PF17900"/>
    </source>
</evidence>